<comment type="caution">
    <text evidence="3">The sequence shown here is derived from an EMBL/GenBank/DDBJ whole genome shotgun (WGS) entry which is preliminary data.</text>
</comment>
<dbReference type="PIRSF" id="PIRSF000390">
    <property type="entry name" value="PLP_StrS"/>
    <property type="match status" value="1"/>
</dbReference>
<evidence type="ECO:0000256" key="2">
    <source>
        <dbReference type="RuleBase" id="RU004508"/>
    </source>
</evidence>
<evidence type="ECO:0000313" key="4">
    <source>
        <dbReference type="Proteomes" id="UP000605733"/>
    </source>
</evidence>
<comment type="similarity">
    <text evidence="1 2">Belongs to the DegT/DnrJ/EryC1 family.</text>
</comment>
<dbReference type="RefSeq" id="WP_011709858.1">
    <property type="nucleotide sequence ID" value="NZ_BMIX01000009.1"/>
</dbReference>
<name>A0ABQ1WVU4_9FLAO</name>
<dbReference type="InterPro" id="IPR015422">
    <property type="entry name" value="PyrdxlP-dep_Trfase_small"/>
</dbReference>
<evidence type="ECO:0000313" key="3">
    <source>
        <dbReference type="EMBL" id="GGG44703.1"/>
    </source>
</evidence>
<keyword evidence="3" id="KW-0808">Transferase</keyword>
<dbReference type="InterPro" id="IPR000653">
    <property type="entry name" value="DegT/StrS_aminotransferase"/>
</dbReference>
<keyword evidence="4" id="KW-1185">Reference proteome</keyword>
<dbReference type="SUPFAM" id="SSF53383">
    <property type="entry name" value="PLP-dependent transferases"/>
    <property type="match status" value="1"/>
</dbReference>
<protein>
    <submittedName>
        <fullName evidence="3">Pyridoxal phosphate-dependent aminotransferase</fullName>
    </submittedName>
</protein>
<accession>A0ABQ1WVU4</accession>
<reference evidence="4" key="1">
    <citation type="journal article" date="2019" name="Int. J. Syst. Evol. Microbiol.">
        <title>The Global Catalogue of Microorganisms (GCM) 10K type strain sequencing project: providing services to taxonomists for standard genome sequencing and annotation.</title>
        <authorList>
            <consortium name="The Broad Institute Genomics Platform"/>
            <consortium name="The Broad Institute Genome Sequencing Center for Infectious Disease"/>
            <person name="Wu L."/>
            <person name="Ma J."/>
        </authorList>
    </citation>
    <scope>NUCLEOTIDE SEQUENCE [LARGE SCALE GENOMIC DNA]</scope>
    <source>
        <strain evidence="4">CGMCC 1.15422</strain>
    </source>
</reference>
<dbReference type="Pfam" id="PF01041">
    <property type="entry name" value="DegT_DnrJ_EryC1"/>
    <property type="match status" value="1"/>
</dbReference>
<dbReference type="EMBL" id="BMIX01000009">
    <property type="protein sequence ID" value="GGG44703.1"/>
    <property type="molecule type" value="Genomic_DNA"/>
</dbReference>
<dbReference type="PANTHER" id="PTHR30244:SF34">
    <property type="entry name" value="DTDP-4-AMINO-4,6-DIDEOXYGALACTOSE TRANSAMINASE"/>
    <property type="match status" value="1"/>
</dbReference>
<dbReference type="Proteomes" id="UP000605733">
    <property type="component" value="Unassembled WGS sequence"/>
</dbReference>
<dbReference type="GO" id="GO:0008483">
    <property type="term" value="F:transaminase activity"/>
    <property type="evidence" value="ECO:0007669"/>
    <property type="project" value="UniProtKB-KW"/>
</dbReference>
<evidence type="ECO:0000256" key="1">
    <source>
        <dbReference type="ARBA" id="ARBA00037999"/>
    </source>
</evidence>
<dbReference type="PANTHER" id="PTHR30244">
    <property type="entry name" value="TRANSAMINASE"/>
    <property type="match status" value="1"/>
</dbReference>
<dbReference type="Gene3D" id="3.40.640.10">
    <property type="entry name" value="Type I PLP-dependent aspartate aminotransferase-like (Major domain)"/>
    <property type="match status" value="1"/>
</dbReference>
<dbReference type="Gene3D" id="3.90.1150.10">
    <property type="entry name" value="Aspartate Aminotransferase, domain 1"/>
    <property type="match status" value="1"/>
</dbReference>
<dbReference type="InterPro" id="IPR015424">
    <property type="entry name" value="PyrdxlP-dep_Trfase"/>
</dbReference>
<sequence length="384" mass="42657">MNKDKIWLSSPHMGGNELNYINEAFAENWIAPLGPNVTGFENDIKDYLISGTSGEVEVAALSSGTAALHLALILLGVERGDEVLCQSMTFAASANPITYLGATPVFIDSEADTLNLCPEQLEIAIKDRMSQGKKLKAIIAVHLYGMPYKIDEVRIIADKYGIPVVEDSAESLGSTYKGINCGTFGDFSILSFNGNKIITTSGGGALITKNIDSKKKAIFLATQARDEAPHYQHSEIGYNYRLSNISAGIGRGQMEVLDKRVKGRRDMFQFYVNLFRDIAGVRVFEEPTEDYFSNHWLTIIKVDENETGGVSREDLRNCMDLENIECRPLWKPMHMQPVFKDKPYYGTGIAEEMFKNGLCLPSGSNLLNKDRERIAQTILNCLKK</sequence>
<keyword evidence="2" id="KW-0663">Pyridoxal phosphate</keyword>
<dbReference type="CDD" id="cd00616">
    <property type="entry name" value="AHBA_syn"/>
    <property type="match status" value="1"/>
</dbReference>
<proteinExistence type="inferred from homology"/>
<gene>
    <name evidence="3" type="ORF">GCM10011532_30880</name>
</gene>
<organism evidence="3 4">
    <name type="scientific">Christiangramia forsetii</name>
    <dbReference type="NCBI Taxonomy" id="411153"/>
    <lineage>
        <taxon>Bacteria</taxon>
        <taxon>Pseudomonadati</taxon>
        <taxon>Bacteroidota</taxon>
        <taxon>Flavobacteriia</taxon>
        <taxon>Flavobacteriales</taxon>
        <taxon>Flavobacteriaceae</taxon>
        <taxon>Christiangramia</taxon>
    </lineage>
</organism>
<keyword evidence="3" id="KW-0032">Aminotransferase</keyword>
<dbReference type="InterPro" id="IPR015421">
    <property type="entry name" value="PyrdxlP-dep_Trfase_major"/>
</dbReference>